<accession>A0A0B6ZLS9</accession>
<protein>
    <recommendedName>
        <fullName evidence="10">C2H2-type domain-containing protein</fullName>
    </recommendedName>
</protein>
<evidence type="ECO:0000259" key="10">
    <source>
        <dbReference type="PROSITE" id="PS50157"/>
    </source>
</evidence>
<evidence type="ECO:0000256" key="6">
    <source>
        <dbReference type="ARBA" id="ARBA00023125"/>
    </source>
</evidence>
<reference evidence="11" key="1">
    <citation type="submission" date="2014-12" db="EMBL/GenBank/DDBJ databases">
        <title>Insight into the proteome of Arion vulgaris.</title>
        <authorList>
            <person name="Aradska J."/>
            <person name="Bulat T."/>
            <person name="Smidak R."/>
            <person name="Sarate P."/>
            <person name="Gangsoo J."/>
            <person name="Sialana F."/>
            <person name="Bilban M."/>
            <person name="Lubec G."/>
        </authorList>
    </citation>
    <scope>NUCLEOTIDE SEQUENCE</scope>
    <source>
        <tissue evidence="11">Skin</tissue>
    </source>
</reference>
<dbReference type="SUPFAM" id="SSF57667">
    <property type="entry name" value="beta-beta-alpha zinc fingers"/>
    <property type="match status" value="2"/>
</dbReference>
<dbReference type="AlphaFoldDB" id="A0A0B6ZLS9"/>
<evidence type="ECO:0000256" key="1">
    <source>
        <dbReference type="ARBA" id="ARBA00004123"/>
    </source>
</evidence>
<proteinExistence type="predicted"/>
<dbReference type="GO" id="GO:0008270">
    <property type="term" value="F:zinc ion binding"/>
    <property type="evidence" value="ECO:0007669"/>
    <property type="project" value="UniProtKB-KW"/>
</dbReference>
<dbReference type="SMART" id="SM00355">
    <property type="entry name" value="ZnF_C2H2"/>
    <property type="match status" value="2"/>
</dbReference>
<evidence type="ECO:0000313" key="11">
    <source>
        <dbReference type="EMBL" id="CEK68836.1"/>
    </source>
</evidence>
<feature type="non-terminal residue" evidence="11">
    <location>
        <position position="1"/>
    </location>
</feature>
<keyword evidence="3" id="KW-0677">Repeat</keyword>
<dbReference type="InterPro" id="IPR013087">
    <property type="entry name" value="Znf_C2H2_type"/>
</dbReference>
<organism evidence="11">
    <name type="scientific">Arion vulgaris</name>
    <dbReference type="NCBI Taxonomy" id="1028688"/>
    <lineage>
        <taxon>Eukaryota</taxon>
        <taxon>Metazoa</taxon>
        <taxon>Spiralia</taxon>
        <taxon>Lophotrochozoa</taxon>
        <taxon>Mollusca</taxon>
        <taxon>Gastropoda</taxon>
        <taxon>Heterobranchia</taxon>
        <taxon>Euthyneura</taxon>
        <taxon>Panpulmonata</taxon>
        <taxon>Eupulmonata</taxon>
        <taxon>Stylommatophora</taxon>
        <taxon>Helicina</taxon>
        <taxon>Arionoidea</taxon>
        <taxon>Arionidae</taxon>
        <taxon>Arion</taxon>
    </lineage>
</organism>
<evidence type="ECO:0000256" key="8">
    <source>
        <dbReference type="PROSITE-ProRule" id="PRU00042"/>
    </source>
</evidence>
<keyword evidence="4 8" id="KW-0863">Zinc-finger</keyword>
<evidence type="ECO:0000256" key="4">
    <source>
        <dbReference type="ARBA" id="ARBA00022771"/>
    </source>
</evidence>
<evidence type="ECO:0000256" key="5">
    <source>
        <dbReference type="ARBA" id="ARBA00022833"/>
    </source>
</evidence>
<sequence length="185" mass="21164">SRNNEDMLSLRNNEEMLASSRSSGNMLASSMSIGNELDTQRSWIERGCRTHNSLEVHTVKKKNIREKHFVCDICGTMFASLSILKTHIRCHTGEKQYICDDCSLKFTVFDSLKKHIQLHLEGNLDKRELVITLKKAELEYNRTHEEEKHQNRDVGGASFAYSSSLKGNKITHTIEKPYMCVVCNA</sequence>
<keyword evidence="6" id="KW-0238">DNA-binding</keyword>
<dbReference type="GO" id="GO:0000122">
    <property type="term" value="P:negative regulation of transcription by RNA polymerase II"/>
    <property type="evidence" value="ECO:0007669"/>
    <property type="project" value="UniProtKB-ARBA"/>
</dbReference>
<dbReference type="InterPro" id="IPR050331">
    <property type="entry name" value="Zinc_finger"/>
</dbReference>
<feature type="domain" description="C2H2-type" evidence="10">
    <location>
        <begin position="97"/>
        <end position="119"/>
    </location>
</feature>
<keyword evidence="9" id="KW-0175">Coiled coil</keyword>
<dbReference type="Pfam" id="PF00096">
    <property type="entry name" value="zf-C2H2"/>
    <property type="match status" value="2"/>
</dbReference>
<keyword evidence="5" id="KW-0862">Zinc</keyword>
<gene>
    <name evidence="11" type="primary">ORF67930</name>
</gene>
<keyword evidence="2" id="KW-0479">Metal-binding</keyword>
<evidence type="ECO:0000256" key="9">
    <source>
        <dbReference type="SAM" id="Coils"/>
    </source>
</evidence>
<comment type="subcellular location">
    <subcellularLocation>
        <location evidence="1">Nucleus</location>
    </subcellularLocation>
</comment>
<feature type="coiled-coil region" evidence="9">
    <location>
        <begin position="126"/>
        <end position="153"/>
    </location>
</feature>
<dbReference type="EMBL" id="HACG01021971">
    <property type="protein sequence ID" value="CEK68836.1"/>
    <property type="molecule type" value="Transcribed_RNA"/>
</dbReference>
<dbReference type="GO" id="GO:0003677">
    <property type="term" value="F:DNA binding"/>
    <property type="evidence" value="ECO:0007669"/>
    <property type="project" value="UniProtKB-KW"/>
</dbReference>
<evidence type="ECO:0000256" key="3">
    <source>
        <dbReference type="ARBA" id="ARBA00022737"/>
    </source>
</evidence>
<evidence type="ECO:0000256" key="7">
    <source>
        <dbReference type="ARBA" id="ARBA00023242"/>
    </source>
</evidence>
<keyword evidence="7" id="KW-0539">Nucleus</keyword>
<name>A0A0B6ZLS9_9EUPU</name>
<dbReference type="InterPro" id="IPR036236">
    <property type="entry name" value="Znf_C2H2_sf"/>
</dbReference>
<evidence type="ECO:0000256" key="2">
    <source>
        <dbReference type="ARBA" id="ARBA00022723"/>
    </source>
</evidence>
<dbReference type="Gene3D" id="3.30.160.60">
    <property type="entry name" value="Classic Zinc Finger"/>
    <property type="match status" value="3"/>
</dbReference>
<dbReference type="FunFam" id="3.30.160.60:FF:001465">
    <property type="entry name" value="Zinc finger protein 560"/>
    <property type="match status" value="1"/>
</dbReference>
<dbReference type="PROSITE" id="PS50157">
    <property type="entry name" value="ZINC_FINGER_C2H2_2"/>
    <property type="match status" value="2"/>
</dbReference>
<dbReference type="PANTHER" id="PTHR16515:SF49">
    <property type="entry name" value="GASTRULA ZINC FINGER PROTEIN XLCGF49.1-LIKE-RELATED"/>
    <property type="match status" value="1"/>
</dbReference>
<dbReference type="GO" id="GO:0005634">
    <property type="term" value="C:nucleus"/>
    <property type="evidence" value="ECO:0007669"/>
    <property type="project" value="UniProtKB-SubCell"/>
</dbReference>
<dbReference type="PANTHER" id="PTHR16515">
    <property type="entry name" value="PR DOMAIN ZINC FINGER PROTEIN"/>
    <property type="match status" value="1"/>
</dbReference>
<dbReference type="PROSITE" id="PS00028">
    <property type="entry name" value="ZINC_FINGER_C2H2_1"/>
    <property type="match status" value="2"/>
</dbReference>
<feature type="non-terminal residue" evidence="11">
    <location>
        <position position="185"/>
    </location>
</feature>
<feature type="domain" description="C2H2-type" evidence="10">
    <location>
        <begin position="69"/>
        <end position="96"/>
    </location>
</feature>